<dbReference type="SUPFAM" id="SSF81383">
    <property type="entry name" value="F-box domain"/>
    <property type="match status" value="1"/>
</dbReference>
<dbReference type="InterPro" id="IPR032675">
    <property type="entry name" value="LRR_dom_sf"/>
</dbReference>
<reference evidence="2 3" key="3">
    <citation type="submission" date="2019-11" db="EMBL/GenBank/DDBJ databases">
        <title>A de novo genome assembly of a pear dwarfing rootstock.</title>
        <authorList>
            <person name="Wang F."/>
            <person name="Wang J."/>
            <person name="Li S."/>
            <person name="Zhang Y."/>
            <person name="Fang M."/>
            <person name="Ma L."/>
            <person name="Zhao Y."/>
            <person name="Jiang S."/>
        </authorList>
    </citation>
    <scope>NUCLEOTIDE SEQUENCE [LARGE SCALE GENOMIC DNA]</scope>
    <source>
        <strain evidence="2">S2</strain>
        <tissue evidence="2">Leaf</tissue>
    </source>
</reference>
<organism evidence="2 3">
    <name type="scientific">Pyrus ussuriensis x Pyrus communis</name>
    <dbReference type="NCBI Taxonomy" id="2448454"/>
    <lineage>
        <taxon>Eukaryota</taxon>
        <taxon>Viridiplantae</taxon>
        <taxon>Streptophyta</taxon>
        <taxon>Embryophyta</taxon>
        <taxon>Tracheophyta</taxon>
        <taxon>Spermatophyta</taxon>
        <taxon>Magnoliopsida</taxon>
        <taxon>eudicotyledons</taxon>
        <taxon>Gunneridae</taxon>
        <taxon>Pentapetalae</taxon>
        <taxon>rosids</taxon>
        <taxon>fabids</taxon>
        <taxon>Rosales</taxon>
        <taxon>Rosaceae</taxon>
        <taxon>Amygdaloideae</taxon>
        <taxon>Maleae</taxon>
        <taxon>Pyrus</taxon>
    </lineage>
</organism>
<dbReference type="OrthoDB" id="1027103at2759"/>
<feature type="domain" description="F-box" evidence="1">
    <location>
        <begin position="9"/>
        <end position="62"/>
    </location>
</feature>
<accession>A0A5N5FRY1</accession>
<gene>
    <name evidence="2" type="ORF">D8674_005616</name>
</gene>
<name>A0A5N5FRY1_9ROSA</name>
<dbReference type="Pfam" id="PF00646">
    <property type="entry name" value="F-box"/>
    <property type="match status" value="1"/>
</dbReference>
<dbReference type="PROSITE" id="PS50181">
    <property type="entry name" value="FBOX"/>
    <property type="match status" value="1"/>
</dbReference>
<keyword evidence="3" id="KW-1185">Reference proteome</keyword>
<reference evidence="2 3" key="1">
    <citation type="submission" date="2019-09" db="EMBL/GenBank/DDBJ databases">
        <authorList>
            <person name="Ou C."/>
        </authorList>
    </citation>
    <scope>NUCLEOTIDE SEQUENCE [LARGE SCALE GENOMIC DNA]</scope>
    <source>
        <strain evidence="2">S2</strain>
        <tissue evidence="2">Leaf</tissue>
    </source>
</reference>
<dbReference type="InterPro" id="IPR053772">
    <property type="entry name" value="At1g61320/At1g61330-like"/>
</dbReference>
<evidence type="ECO:0000259" key="1">
    <source>
        <dbReference type="PROSITE" id="PS50181"/>
    </source>
</evidence>
<dbReference type="EMBL" id="SMOL01000559">
    <property type="protein sequence ID" value="KAB2605899.1"/>
    <property type="molecule type" value="Genomic_DNA"/>
</dbReference>
<dbReference type="InterPro" id="IPR055357">
    <property type="entry name" value="LRR_At1g61320_AtMIF1"/>
</dbReference>
<dbReference type="AlphaFoldDB" id="A0A5N5FRY1"/>
<dbReference type="SUPFAM" id="SSF52047">
    <property type="entry name" value="RNI-like"/>
    <property type="match status" value="1"/>
</dbReference>
<reference evidence="3" key="2">
    <citation type="submission" date="2019-10" db="EMBL/GenBank/DDBJ databases">
        <title>A de novo genome assembly of a pear dwarfing rootstock.</title>
        <authorList>
            <person name="Wang F."/>
            <person name="Wang J."/>
            <person name="Li S."/>
            <person name="Zhang Y."/>
            <person name="Fang M."/>
            <person name="Ma L."/>
            <person name="Zhao Y."/>
            <person name="Jiang S."/>
        </authorList>
    </citation>
    <scope>NUCLEOTIDE SEQUENCE [LARGE SCALE GENOMIC DNA]</scope>
</reference>
<dbReference type="PANTHER" id="PTHR34145:SF28">
    <property type="entry name" value="F-BOX DOMAIN-CONTAINING PROTEIN"/>
    <property type="match status" value="1"/>
</dbReference>
<protein>
    <submittedName>
        <fullName evidence="2">F-box protein</fullName>
    </submittedName>
</protein>
<dbReference type="PANTHER" id="PTHR34145">
    <property type="entry name" value="OS02G0105600 PROTEIN"/>
    <property type="match status" value="1"/>
</dbReference>
<dbReference type="Gene3D" id="3.80.10.10">
    <property type="entry name" value="Ribonuclease Inhibitor"/>
    <property type="match status" value="1"/>
</dbReference>
<dbReference type="Proteomes" id="UP000327157">
    <property type="component" value="Chromosome 11"/>
</dbReference>
<evidence type="ECO:0000313" key="2">
    <source>
        <dbReference type="EMBL" id="KAB2605899.1"/>
    </source>
</evidence>
<dbReference type="Pfam" id="PF23622">
    <property type="entry name" value="LRR_At1g61320_AtMIF1"/>
    <property type="match status" value="1"/>
</dbReference>
<proteinExistence type="predicted"/>
<sequence>MQETPSNNIDRLSQLPEPLLLIIISHLPFKEATRNSILSKLWRRLGRLTQNVEFNERFFVNFEAEMPDRQLQGQAFCEFVYHWIENIQEEEGFILEEHHHHGNVRPAPVGKIALTYSEAGKNPQFVMDCIEFCVKRNVKQLALDFSHPIWDELGFGYHDPHVGLSIDVYTRLDLESLALFSCKFDPYLLGNFEMLKHISLGWVALPVFVQETLLAQCRLLESLSLKKCWGMERLDVRGNGLRLKLKSLVVDRCRIVRPHTLYLEAPELRCFKFFGWYFPALTIGQGSELNFFEELDLDLSLVIHNEFSSASPNSIIAVLPPTRTMTVCAYTLRVIINRTVEEPIIPSPSLKVTRLTLKTTMHDHEQFGIKFFLNCCPNLETLTIERCPEETAEDNGYTPSVLERQEEMWKGNVEVYECIMGTLRMVEVKDYMGSQHELDLLSYLLTHGRIMEQLTVITSSDEEVNGGNPEEFRLKAQEFLHQVEAASQNLEITVL</sequence>
<comment type="caution">
    <text evidence="2">The sequence shown here is derived from an EMBL/GenBank/DDBJ whole genome shotgun (WGS) entry which is preliminary data.</text>
</comment>
<dbReference type="InterPro" id="IPR001810">
    <property type="entry name" value="F-box_dom"/>
</dbReference>
<evidence type="ECO:0000313" key="3">
    <source>
        <dbReference type="Proteomes" id="UP000327157"/>
    </source>
</evidence>
<dbReference type="InterPro" id="IPR036047">
    <property type="entry name" value="F-box-like_dom_sf"/>
</dbReference>